<dbReference type="OMA" id="KHITPIN"/>
<dbReference type="InterPro" id="IPR014811">
    <property type="entry name" value="ArgoL1"/>
</dbReference>
<dbReference type="InterPro" id="IPR036397">
    <property type="entry name" value="RNaseH_sf"/>
</dbReference>
<feature type="domain" description="Piwi" evidence="3">
    <location>
        <begin position="473"/>
        <end position="717"/>
    </location>
</feature>
<dbReference type="Pfam" id="PF02171">
    <property type="entry name" value="Piwi"/>
    <property type="match status" value="1"/>
</dbReference>
<dbReference type="InterPro" id="IPR003165">
    <property type="entry name" value="Piwi"/>
</dbReference>
<dbReference type="CDD" id="cd02846">
    <property type="entry name" value="PAZ_argonaute_like"/>
    <property type="match status" value="1"/>
</dbReference>
<dbReference type="PANTHER" id="PTHR22891">
    <property type="entry name" value="EUKARYOTIC TRANSLATION INITIATION FACTOR 2C"/>
    <property type="match status" value="1"/>
</dbReference>
<dbReference type="InterPro" id="IPR003100">
    <property type="entry name" value="PAZ_dom"/>
</dbReference>
<proteinExistence type="predicted"/>
<evidence type="ECO:0000313" key="4">
    <source>
        <dbReference type="EMBL" id="OBZ76133.1"/>
    </source>
</evidence>
<accession>A0A1C7MGX3</accession>
<dbReference type="Proteomes" id="UP000092993">
    <property type="component" value="Unassembled WGS sequence"/>
</dbReference>
<dbReference type="PROSITE" id="PS50822">
    <property type="entry name" value="PIWI"/>
    <property type="match status" value="1"/>
</dbReference>
<organism evidence="4 5">
    <name type="scientific">Grifola frondosa</name>
    <name type="common">Maitake</name>
    <name type="synonym">Polyporus frondosus</name>
    <dbReference type="NCBI Taxonomy" id="5627"/>
    <lineage>
        <taxon>Eukaryota</taxon>
        <taxon>Fungi</taxon>
        <taxon>Dikarya</taxon>
        <taxon>Basidiomycota</taxon>
        <taxon>Agaricomycotina</taxon>
        <taxon>Agaricomycetes</taxon>
        <taxon>Polyporales</taxon>
        <taxon>Grifolaceae</taxon>
        <taxon>Grifola</taxon>
    </lineage>
</organism>
<dbReference type="InterPro" id="IPR032474">
    <property type="entry name" value="Argonaute_N"/>
</dbReference>
<dbReference type="Pfam" id="PF16487">
    <property type="entry name" value="ArgoMid"/>
    <property type="match status" value="1"/>
</dbReference>
<protein>
    <submittedName>
        <fullName evidence="4">Protein argonaute-2</fullName>
    </submittedName>
</protein>
<evidence type="ECO:0000313" key="5">
    <source>
        <dbReference type="Proteomes" id="UP000092993"/>
    </source>
</evidence>
<comment type="caution">
    <text evidence="4">The sequence shown here is derived from an EMBL/GenBank/DDBJ whole genome shotgun (WGS) entry which is preliminary data.</text>
</comment>
<dbReference type="SMART" id="SM01163">
    <property type="entry name" value="DUF1785"/>
    <property type="match status" value="1"/>
</dbReference>
<evidence type="ECO:0000256" key="1">
    <source>
        <dbReference type="SAM" id="MobiDB-lite"/>
    </source>
</evidence>
<evidence type="ECO:0000259" key="2">
    <source>
        <dbReference type="PROSITE" id="PS50821"/>
    </source>
</evidence>
<dbReference type="InterPro" id="IPR032472">
    <property type="entry name" value="ArgoL2"/>
</dbReference>
<dbReference type="PROSITE" id="PS50821">
    <property type="entry name" value="PAZ"/>
    <property type="match status" value="1"/>
</dbReference>
<dbReference type="AlphaFoldDB" id="A0A1C7MGX3"/>
<dbReference type="OrthoDB" id="10252740at2759"/>
<dbReference type="InterPro" id="IPR032473">
    <property type="entry name" value="Argonaute_Mid_dom"/>
</dbReference>
<feature type="compositionally biased region" description="Basic and acidic residues" evidence="1">
    <location>
        <begin position="84"/>
        <end position="93"/>
    </location>
</feature>
<dbReference type="Pfam" id="PF02170">
    <property type="entry name" value="PAZ"/>
    <property type="match status" value="1"/>
</dbReference>
<dbReference type="EMBL" id="LUGG01000003">
    <property type="protein sequence ID" value="OBZ76133.1"/>
    <property type="molecule type" value="Genomic_DNA"/>
</dbReference>
<dbReference type="Pfam" id="PF16486">
    <property type="entry name" value="ArgoN"/>
    <property type="match status" value="1"/>
</dbReference>
<dbReference type="Gene3D" id="3.40.50.2300">
    <property type="match status" value="1"/>
</dbReference>
<dbReference type="SUPFAM" id="SSF101690">
    <property type="entry name" value="PAZ domain"/>
    <property type="match status" value="1"/>
</dbReference>
<dbReference type="GO" id="GO:0003723">
    <property type="term" value="F:RNA binding"/>
    <property type="evidence" value="ECO:0007669"/>
    <property type="project" value="InterPro"/>
</dbReference>
<feature type="domain" description="PAZ" evidence="2">
    <location>
        <begin position="173"/>
        <end position="294"/>
    </location>
</feature>
<keyword evidence="5" id="KW-1185">Reference proteome</keyword>
<dbReference type="SUPFAM" id="SSF53098">
    <property type="entry name" value="Ribonuclease H-like"/>
    <property type="match status" value="1"/>
</dbReference>
<dbReference type="Gene3D" id="3.30.420.10">
    <property type="entry name" value="Ribonuclease H-like superfamily/Ribonuclease H"/>
    <property type="match status" value="2"/>
</dbReference>
<dbReference type="SMART" id="SM00950">
    <property type="entry name" value="Piwi"/>
    <property type="match status" value="1"/>
</dbReference>
<reference evidence="4 5" key="1">
    <citation type="submission" date="2016-03" db="EMBL/GenBank/DDBJ databases">
        <title>Whole genome sequencing of Grifola frondosa 9006-11.</title>
        <authorList>
            <person name="Min B."/>
            <person name="Park H."/>
            <person name="Kim J.-G."/>
            <person name="Cho H."/>
            <person name="Oh Y.-L."/>
            <person name="Kong W.-S."/>
            <person name="Choi I.-G."/>
        </authorList>
    </citation>
    <scope>NUCLEOTIDE SEQUENCE [LARGE SCALE GENOMIC DNA]</scope>
    <source>
        <strain evidence="4 5">9006-11</strain>
    </source>
</reference>
<dbReference type="InterPro" id="IPR036085">
    <property type="entry name" value="PAZ_dom_sf"/>
</dbReference>
<dbReference type="Gene3D" id="2.170.260.10">
    <property type="entry name" value="paz domain"/>
    <property type="match status" value="1"/>
</dbReference>
<dbReference type="InterPro" id="IPR012337">
    <property type="entry name" value="RNaseH-like_sf"/>
</dbReference>
<sequence>MPTPALAIQLVFIGPSDKNLPARLNMEIINHLQTVVYPEVFTPRAVYDGRKNLFAVRKLPLGDSDSREFSVSLSTATPPSPTDPGRDGGEGNRRGPKVYRIRLTHVAEINPEVLSRFLQGQQSHDNVVLTAITANIGGGMVLWRGYFQSVRPAVGRMLINVDISTGVMYKPGPLIDVALDFLGRPGANPNLLAPIQRFPDRERVRLQRFLHGVRITVRLPGEGDQTGRAGRVIRGLSTAGADALVFQREGQQITVAEYFRTVRNCTLRFPQILCVAVCWLWRRANPMEVCEIPPGQIMRKQLPPEKTKDVLDFSTKRPQDRLTSIHNALGAFQYGQSEYVRQSGMNVDTASGMLSLQARVLDPPTLQYGRASRQQTIKPRDGAWNMIDKKFYSTNVVERWVVVIYERHQRFDDRTTGEMIQGFLRACADVGIQVRETNPVVKYENAQGRISEQLRAAGTACFEKNGRAGGPNLIVVILPDGATDLYVKVKHFGDITMGVATQCMKSTKCSRAKMQYFANVCLKVNVKLGGINTIPDVRSVPFLTDPAIPTIVMGADVIHPAPGSTDRPSFTALVGNVDSDSAKYVADCQVQTGRQEMIADLEIMSQRILTMYMDYRGNFEKKAQRAPKRLIFFRDGVSEGQFRHVLEQELPLLQKACANLKINPTITMVVVGKRHHVRFFPQRPNDADRSGNCPAGTIVDREVVHPTEFDFYLQSHAPVYYADIVCSRAKIHYDPEGRLEFSDSATQLDSAQAERTLEAFRTGFKPLHAQMRKMMYFM</sequence>
<gene>
    <name evidence="4" type="primary">AGO2_1</name>
    <name evidence="4" type="ORF">A0H81_03353</name>
</gene>
<dbReference type="STRING" id="5627.A0A1C7MGX3"/>
<evidence type="ECO:0000259" key="3">
    <source>
        <dbReference type="PROSITE" id="PS50822"/>
    </source>
</evidence>
<dbReference type="Pfam" id="PF16488">
    <property type="entry name" value="ArgoL2"/>
    <property type="match status" value="1"/>
</dbReference>
<feature type="region of interest" description="Disordered" evidence="1">
    <location>
        <begin position="64"/>
        <end position="95"/>
    </location>
</feature>
<name>A0A1C7MGX3_GRIFR</name>